<dbReference type="AlphaFoldDB" id="A0A4C1X7R7"/>
<organism evidence="1 2">
    <name type="scientific">Eumeta variegata</name>
    <name type="common">Bagworm moth</name>
    <name type="synonym">Eumeta japonica</name>
    <dbReference type="NCBI Taxonomy" id="151549"/>
    <lineage>
        <taxon>Eukaryota</taxon>
        <taxon>Metazoa</taxon>
        <taxon>Ecdysozoa</taxon>
        <taxon>Arthropoda</taxon>
        <taxon>Hexapoda</taxon>
        <taxon>Insecta</taxon>
        <taxon>Pterygota</taxon>
        <taxon>Neoptera</taxon>
        <taxon>Endopterygota</taxon>
        <taxon>Lepidoptera</taxon>
        <taxon>Glossata</taxon>
        <taxon>Ditrysia</taxon>
        <taxon>Tineoidea</taxon>
        <taxon>Psychidae</taxon>
        <taxon>Oiketicinae</taxon>
        <taxon>Eumeta</taxon>
    </lineage>
</organism>
<dbReference type="Proteomes" id="UP000299102">
    <property type="component" value="Unassembled WGS sequence"/>
</dbReference>
<reference evidence="1 2" key="1">
    <citation type="journal article" date="2019" name="Commun. Biol.">
        <title>The bagworm genome reveals a unique fibroin gene that provides high tensile strength.</title>
        <authorList>
            <person name="Kono N."/>
            <person name="Nakamura H."/>
            <person name="Ohtoshi R."/>
            <person name="Tomita M."/>
            <person name="Numata K."/>
            <person name="Arakawa K."/>
        </authorList>
    </citation>
    <scope>NUCLEOTIDE SEQUENCE [LARGE SCALE GENOMIC DNA]</scope>
</reference>
<name>A0A4C1X7R7_EUMVA</name>
<accession>A0A4C1X7R7</accession>
<evidence type="ECO:0000313" key="1">
    <source>
        <dbReference type="EMBL" id="GBP58399.1"/>
    </source>
</evidence>
<keyword evidence="2" id="KW-1185">Reference proteome</keyword>
<protein>
    <submittedName>
        <fullName evidence="1">Uncharacterized protein</fullName>
    </submittedName>
</protein>
<gene>
    <name evidence="1" type="ORF">EVAR_40969_1</name>
</gene>
<sequence>MVEVGPRAGECMDEASPGALMKECSIGGRQTHVLNITQELNLYRIGRWLAPSDNDERSMSRNGRDSRSREFIGQLEVMGMTLNRQTLPTSLRRLFRRTQGRAATKPSAPTYHYR</sequence>
<dbReference type="EMBL" id="BGZK01000733">
    <property type="protein sequence ID" value="GBP58399.1"/>
    <property type="molecule type" value="Genomic_DNA"/>
</dbReference>
<evidence type="ECO:0000313" key="2">
    <source>
        <dbReference type="Proteomes" id="UP000299102"/>
    </source>
</evidence>
<proteinExistence type="predicted"/>
<comment type="caution">
    <text evidence="1">The sequence shown here is derived from an EMBL/GenBank/DDBJ whole genome shotgun (WGS) entry which is preliminary data.</text>
</comment>